<accession>A0ABP6LBK6</accession>
<evidence type="ECO:0000256" key="3">
    <source>
        <dbReference type="ARBA" id="ARBA00022679"/>
    </source>
</evidence>
<reference evidence="8" key="1">
    <citation type="journal article" date="2019" name="Int. J. Syst. Evol. Microbiol.">
        <title>The Global Catalogue of Microorganisms (GCM) 10K type strain sequencing project: providing services to taxonomists for standard genome sequencing and annotation.</title>
        <authorList>
            <consortium name="The Broad Institute Genomics Platform"/>
            <consortium name="The Broad Institute Genome Sequencing Center for Infectious Disease"/>
            <person name="Wu L."/>
            <person name="Ma J."/>
        </authorList>
    </citation>
    <scope>NUCLEOTIDE SEQUENCE [LARGE SCALE GENOMIC DNA]</scope>
    <source>
        <strain evidence="8">JCM 3106</strain>
    </source>
</reference>
<dbReference type="Gene3D" id="3.30.565.10">
    <property type="entry name" value="Histidine kinase-like ATPase, C-terminal domain"/>
    <property type="match status" value="1"/>
</dbReference>
<evidence type="ECO:0000313" key="7">
    <source>
        <dbReference type="EMBL" id="GAA3034064.1"/>
    </source>
</evidence>
<protein>
    <recommendedName>
        <fullName evidence="2">histidine kinase</fullName>
        <ecNumber evidence="2">2.7.13.3</ecNumber>
    </recommendedName>
</protein>
<evidence type="ECO:0000313" key="8">
    <source>
        <dbReference type="Proteomes" id="UP001499930"/>
    </source>
</evidence>
<name>A0ABP6LBK6_9ACTN</name>
<dbReference type="InterPro" id="IPR036890">
    <property type="entry name" value="HATPase_C_sf"/>
</dbReference>
<dbReference type="PANTHER" id="PTHR43047">
    <property type="entry name" value="TWO-COMPONENT HISTIDINE PROTEIN KINASE"/>
    <property type="match status" value="1"/>
</dbReference>
<feature type="compositionally biased region" description="Basic residues" evidence="5">
    <location>
        <begin position="97"/>
        <end position="106"/>
    </location>
</feature>
<proteinExistence type="predicted"/>
<dbReference type="RefSeq" id="WP_425582713.1">
    <property type="nucleotide sequence ID" value="NZ_BAAAWD010000022.1"/>
</dbReference>
<keyword evidence="8" id="KW-1185">Reference proteome</keyword>
<evidence type="ECO:0000256" key="1">
    <source>
        <dbReference type="ARBA" id="ARBA00000085"/>
    </source>
</evidence>
<evidence type="ECO:0000256" key="4">
    <source>
        <dbReference type="ARBA" id="ARBA00022777"/>
    </source>
</evidence>
<dbReference type="CDD" id="cd00075">
    <property type="entry name" value="HATPase"/>
    <property type="match status" value="1"/>
</dbReference>
<comment type="catalytic activity">
    <reaction evidence="1">
        <text>ATP + protein L-histidine = ADP + protein N-phospho-L-histidine.</text>
        <dbReference type="EC" id="2.7.13.3"/>
    </reaction>
</comment>
<dbReference type="Proteomes" id="UP001499930">
    <property type="component" value="Unassembled WGS sequence"/>
</dbReference>
<evidence type="ECO:0000256" key="2">
    <source>
        <dbReference type="ARBA" id="ARBA00012438"/>
    </source>
</evidence>
<keyword evidence="3" id="KW-0808">Transferase</keyword>
<feature type="domain" description="Histidine kinase" evidence="6">
    <location>
        <begin position="1"/>
        <end position="83"/>
    </location>
</feature>
<dbReference type="EC" id="2.7.13.3" evidence="2"/>
<feature type="region of interest" description="Disordered" evidence="5">
    <location>
        <begin position="85"/>
        <end position="108"/>
    </location>
</feature>
<dbReference type="EMBL" id="BAAAWD010000022">
    <property type="protein sequence ID" value="GAA3034064.1"/>
    <property type="molecule type" value="Genomic_DNA"/>
</dbReference>
<comment type="caution">
    <text evidence="7">The sequence shown here is derived from an EMBL/GenBank/DDBJ whole genome shotgun (WGS) entry which is preliminary data.</text>
</comment>
<keyword evidence="4" id="KW-0418">Kinase</keyword>
<gene>
    <name evidence="7" type="ORF">GCM10017559_71930</name>
</gene>
<dbReference type="SUPFAM" id="SSF55874">
    <property type="entry name" value="ATPase domain of HSP90 chaperone/DNA topoisomerase II/histidine kinase"/>
    <property type="match status" value="1"/>
</dbReference>
<sequence length="146" mass="16038">MAVRDAGPGVSEDDHARVFDRFWRGKSGAETGETGGGTGRRDRHSGLGLAIVRQIVESHGGHVRLFSRPGQGSVFVLWLAGRGRARRGGGARPQPARGRRPPITRQGRRERGVNAVELVYTNWCKPILATAGVAVRFDLNLHWIRR</sequence>
<dbReference type="PANTHER" id="PTHR43047:SF72">
    <property type="entry name" value="OSMOSENSING HISTIDINE PROTEIN KINASE SLN1"/>
    <property type="match status" value="1"/>
</dbReference>
<dbReference type="InterPro" id="IPR003594">
    <property type="entry name" value="HATPase_dom"/>
</dbReference>
<evidence type="ECO:0000256" key="5">
    <source>
        <dbReference type="SAM" id="MobiDB-lite"/>
    </source>
</evidence>
<dbReference type="InterPro" id="IPR005467">
    <property type="entry name" value="His_kinase_dom"/>
</dbReference>
<evidence type="ECO:0000259" key="6">
    <source>
        <dbReference type="PROSITE" id="PS50109"/>
    </source>
</evidence>
<dbReference type="PROSITE" id="PS50109">
    <property type="entry name" value="HIS_KIN"/>
    <property type="match status" value="1"/>
</dbReference>
<organism evidence="7 8">
    <name type="scientific">Streptosporangium longisporum</name>
    <dbReference type="NCBI Taxonomy" id="46187"/>
    <lineage>
        <taxon>Bacteria</taxon>
        <taxon>Bacillati</taxon>
        <taxon>Actinomycetota</taxon>
        <taxon>Actinomycetes</taxon>
        <taxon>Streptosporangiales</taxon>
        <taxon>Streptosporangiaceae</taxon>
        <taxon>Streptosporangium</taxon>
    </lineage>
</organism>
<dbReference type="Pfam" id="PF02518">
    <property type="entry name" value="HATPase_c"/>
    <property type="match status" value="1"/>
</dbReference>